<protein>
    <submittedName>
        <fullName evidence="2">Uncharacterized protein</fullName>
    </submittedName>
</protein>
<sequence>MDPIFQVLFIIGFLIWIAIDFRKIKQSKSKSMMAIFVTINTLTLLLFFALFMQYRPPTPVSLMNNTVYYWVKAWTGGIYYVTSGH</sequence>
<keyword evidence="1" id="KW-0812">Transmembrane</keyword>
<accession>A0ABW3DBE3</accession>
<feature type="transmembrane region" description="Helical" evidence="1">
    <location>
        <begin position="6"/>
        <end position="21"/>
    </location>
</feature>
<organism evidence="2 3">
    <name type="scientific">Paenibacillus residui</name>
    <dbReference type="NCBI Taxonomy" id="629724"/>
    <lineage>
        <taxon>Bacteria</taxon>
        <taxon>Bacillati</taxon>
        <taxon>Bacillota</taxon>
        <taxon>Bacilli</taxon>
        <taxon>Bacillales</taxon>
        <taxon>Paenibacillaceae</taxon>
        <taxon>Paenibacillus</taxon>
    </lineage>
</organism>
<name>A0ABW3DBE3_9BACL</name>
<feature type="transmembrane region" description="Helical" evidence="1">
    <location>
        <begin position="33"/>
        <end position="54"/>
    </location>
</feature>
<dbReference type="RefSeq" id="WP_144934639.1">
    <property type="nucleotide sequence ID" value="NZ_JBHTIU010000031.1"/>
</dbReference>
<keyword evidence="1" id="KW-1133">Transmembrane helix</keyword>
<dbReference type="EMBL" id="JBHTIU010000031">
    <property type="protein sequence ID" value="MFD0869569.1"/>
    <property type="molecule type" value="Genomic_DNA"/>
</dbReference>
<evidence type="ECO:0000313" key="2">
    <source>
        <dbReference type="EMBL" id="MFD0869569.1"/>
    </source>
</evidence>
<evidence type="ECO:0000313" key="3">
    <source>
        <dbReference type="Proteomes" id="UP001597120"/>
    </source>
</evidence>
<reference evidence="3" key="1">
    <citation type="journal article" date="2019" name="Int. J. Syst. Evol. Microbiol.">
        <title>The Global Catalogue of Microorganisms (GCM) 10K type strain sequencing project: providing services to taxonomists for standard genome sequencing and annotation.</title>
        <authorList>
            <consortium name="The Broad Institute Genomics Platform"/>
            <consortium name="The Broad Institute Genome Sequencing Center for Infectious Disease"/>
            <person name="Wu L."/>
            <person name="Ma J."/>
        </authorList>
    </citation>
    <scope>NUCLEOTIDE SEQUENCE [LARGE SCALE GENOMIC DNA]</scope>
    <source>
        <strain evidence="3">CCUG 57263</strain>
    </source>
</reference>
<evidence type="ECO:0000256" key="1">
    <source>
        <dbReference type="SAM" id="Phobius"/>
    </source>
</evidence>
<gene>
    <name evidence="2" type="ORF">ACFQ03_10440</name>
</gene>
<keyword evidence="3" id="KW-1185">Reference proteome</keyword>
<keyword evidence="1" id="KW-0472">Membrane</keyword>
<comment type="caution">
    <text evidence="2">The sequence shown here is derived from an EMBL/GenBank/DDBJ whole genome shotgun (WGS) entry which is preliminary data.</text>
</comment>
<proteinExistence type="predicted"/>
<dbReference type="Proteomes" id="UP001597120">
    <property type="component" value="Unassembled WGS sequence"/>
</dbReference>